<dbReference type="PANTHER" id="PTHR33393:SF13">
    <property type="entry name" value="PGA BIOSYNTHESIS PROTEIN CAPA"/>
    <property type="match status" value="1"/>
</dbReference>
<comment type="caution">
    <text evidence="3">The sequence shown here is derived from an EMBL/GenBank/DDBJ whole genome shotgun (WGS) entry which is preliminary data.</text>
</comment>
<reference evidence="3 4" key="1">
    <citation type="submission" date="2019-10" db="EMBL/GenBank/DDBJ databases">
        <title>Description of Paenibacillus choica sp. nov.</title>
        <authorList>
            <person name="Carlier A."/>
            <person name="Qi S."/>
        </authorList>
    </citation>
    <scope>NUCLEOTIDE SEQUENCE [LARGE SCALE GENOMIC DNA]</scope>
    <source>
        <strain evidence="3 4">LMG 31460</strain>
    </source>
</reference>
<dbReference type="CDD" id="cd07381">
    <property type="entry name" value="MPP_CapA"/>
    <property type="match status" value="1"/>
</dbReference>
<gene>
    <name evidence="3" type="ORF">GC102_11000</name>
</gene>
<feature type="domain" description="Capsule synthesis protein CapA" evidence="2">
    <location>
        <begin position="72"/>
        <end position="312"/>
    </location>
</feature>
<dbReference type="RefSeq" id="WP_171689583.1">
    <property type="nucleotide sequence ID" value="NZ_WHOC01000058.1"/>
</dbReference>
<keyword evidence="4" id="KW-1185">Reference proteome</keyword>
<evidence type="ECO:0000256" key="1">
    <source>
        <dbReference type="ARBA" id="ARBA00005662"/>
    </source>
</evidence>
<protein>
    <submittedName>
        <fullName evidence="3">CapA family protein</fullName>
    </submittedName>
</protein>
<dbReference type="Pfam" id="PF09587">
    <property type="entry name" value="PGA_cap"/>
    <property type="match status" value="1"/>
</dbReference>
<evidence type="ECO:0000259" key="2">
    <source>
        <dbReference type="SMART" id="SM00854"/>
    </source>
</evidence>
<organism evidence="3 4">
    <name type="scientific">Paenibacillus germinis</name>
    <dbReference type="NCBI Taxonomy" id="2654979"/>
    <lineage>
        <taxon>Bacteria</taxon>
        <taxon>Bacillati</taxon>
        <taxon>Bacillota</taxon>
        <taxon>Bacilli</taxon>
        <taxon>Bacillales</taxon>
        <taxon>Paenibacillaceae</taxon>
        <taxon>Paenibacillus</taxon>
    </lineage>
</organism>
<sequence length="390" mass="43403">MSRKHVPFLLTALTAFLLYGCQTELSPEQLTADHLSTTPAESQEPASTPIPTLLPISIASPEPQPLLQEPITILYAGDAMFDWSVKEAIAMHGPDFPFVHVKEEVEKSDFAFINLESAVTLENDKDNNQIYNFKSNPESLIGLKNAAFDMVSVANNHSMDFLQKGFLDTLDNLDKAGLLYVGGGLNAKEAYSAKSIILKGKKVKFLAFSRFIPTGDWFAGTNKPGIAQAYDRKPVLDAIAHEREDADYVLTYIHWGVEMKNQPEKWQRDFARQMIDAGADAIVGSHVHVLQGFEFYKGKPIAYSIGNFLFPDYVSGPKADTGLLYLTLNGDRIDMSFHPYYIEKNQIVPKGDAYVKKQQTYLETISYGVTLDGPKVLMQEEMASLQASTK</sequence>
<name>A0ABX1YZB5_9BACL</name>
<dbReference type="EMBL" id="WHOC01000058">
    <property type="protein sequence ID" value="NOU86298.1"/>
    <property type="molecule type" value="Genomic_DNA"/>
</dbReference>
<dbReference type="PROSITE" id="PS51257">
    <property type="entry name" value="PROKAR_LIPOPROTEIN"/>
    <property type="match status" value="1"/>
</dbReference>
<evidence type="ECO:0000313" key="4">
    <source>
        <dbReference type="Proteomes" id="UP000658690"/>
    </source>
</evidence>
<dbReference type="Proteomes" id="UP000658690">
    <property type="component" value="Unassembled WGS sequence"/>
</dbReference>
<proteinExistence type="inferred from homology"/>
<dbReference type="Gene3D" id="3.60.21.10">
    <property type="match status" value="1"/>
</dbReference>
<dbReference type="PANTHER" id="PTHR33393">
    <property type="entry name" value="POLYGLUTAMINE SYNTHESIS ACCESSORY PROTEIN RV0574C-RELATED"/>
    <property type="match status" value="1"/>
</dbReference>
<dbReference type="InterPro" id="IPR019079">
    <property type="entry name" value="Capsule_synth_CapA"/>
</dbReference>
<evidence type="ECO:0000313" key="3">
    <source>
        <dbReference type="EMBL" id="NOU86298.1"/>
    </source>
</evidence>
<accession>A0ABX1YZB5</accession>
<dbReference type="SMART" id="SM00854">
    <property type="entry name" value="PGA_cap"/>
    <property type="match status" value="1"/>
</dbReference>
<comment type="similarity">
    <text evidence="1">Belongs to the CapA family.</text>
</comment>
<dbReference type="SUPFAM" id="SSF56300">
    <property type="entry name" value="Metallo-dependent phosphatases"/>
    <property type="match status" value="1"/>
</dbReference>
<dbReference type="InterPro" id="IPR052169">
    <property type="entry name" value="CW_Biosynth-Accessory"/>
</dbReference>
<dbReference type="InterPro" id="IPR029052">
    <property type="entry name" value="Metallo-depent_PP-like"/>
</dbReference>